<accession>A0A5J5CRG7</accession>
<reference evidence="2 3" key="1">
    <citation type="submission" date="2019-08" db="EMBL/GenBank/DDBJ databases">
        <title>A chromosome-level genome assembly, high-density linkage maps, and genome scans reveal the genomic architecture of hybrid incompatibilities underlying speciation via character displacement in darters (Percidae: Etheostominae).</title>
        <authorList>
            <person name="Moran R.L."/>
            <person name="Catchen J.M."/>
            <person name="Fuller R.C."/>
        </authorList>
    </citation>
    <scope>NUCLEOTIDE SEQUENCE [LARGE SCALE GENOMIC DNA]</scope>
    <source>
        <strain evidence="2">EspeVRDwgs_2016</strain>
        <tissue evidence="2">Muscle</tissue>
    </source>
</reference>
<evidence type="ECO:0000313" key="2">
    <source>
        <dbReference type="EMBL" id="KAA8583206.1"/>
    </source>
</evidence>
<comment type="caution">
    <text evidence="2">The sequence shown here is derived from an EMBL/GenBank/DDBJ whole genome shotgun (WGS) entry which is preliminary data.</text>
</comment>
<dbReference type="EMBL" id="VOFY01000018">
    <property type="protein sequence ID" value="KAA8583206.1"/>
    <property type="molecule type" value="Genomic_DNA"/>
</dbReference>
<protein>
    <submittedName>
        <fullName evidence="2">Uncharacterized protein</fullName>
    </submittedName>
</protein>
<organism evidence="2 3">
    <name type="scientific">Etheostoma spectabile</name>
    <name type="common">orangethroat darter</name>
    <dbReference type="NCBI Taxonomy" id="54343"/>
    <lineage>
        <taxon>Eukaryota</taxon>
        <taxon>Metazoa</taxon>
        <taxon>Chordata</taxon>
        <taxon>Craniata</taxon>
        <taxon>Vertebrata</taxon>
        <taxon>Euteleostomi</taxon>
        <taxon>Actinopterygii</taxon>
        <taxon>Neopterygii</taxon>
        <taxon>Teleostei</taxon>
        <taxon>Neoteleostei</taxon>
        <taxon>Acanthomorphata</taxon>
        <taxon>Eupercaria</taxon>
        <taxon>Perciformes</taxon>
        <taxon>Percoidei</taxon>
        <taxon>Percidae</taxon>
        <taxon>Etheostomatinae</taxon>
        <taxon>Etheostoma</taxon>
    </lineage>
</organism>
<sequence length="289" mass="31877">MWSCSGLSSGYCQGPDPNPDTVHWVMAVCSGNLIQRRGAWLLQRNVLTPHHDLYDFLCGVWHIQELPAVSEPGARSSLWSQHQTRSLSVWLGGRYSSVSDRVQARRRQHAQTQVPGSSSLSAEHYQRRGLHGALQRSGPPNAERRAVTRHILPDLHSHLRIADGQRKEKTSLERRDAGRWNSRNCSLDCRNTHGLDQSPSADGRSAADEAIQGFLSLHLGDSEGGGSGGVLQELGHQLPACGPRQHGGVCYVRACQRFPPGRQCRPSSSRVRIESTNSLLNLSYQFAGL</sequence>
<evidence type="ECO:0000256" key="1">
    <source>
        <dbReference type="SAM" id="MobiDB-lite"/>
    </source>
</evidence>
<gene>
    <name evidence="2" type="ORF">FQN60_015752</name>
</gene>
<feature type="region of interest" description="Disordered" evidence="1">
    <location>
        <begin position="101"/>
        <end position="142"/>
    </location>
</feature>
<name>A0A5J5CRG7_9PERO</name>
<feature type="compositionally biased region" description="Polar residues" evidence="1">
    <location>
        <begin position="110"/>
        <end position="121"/>
    </location>
</feature>
<dbReference type="Proteomes" id="UP000327493">
    <property type="component" value="Chromosome 18"/>
</dbReference>
<dbReference type="AlphaFoldDB" id="A0A5J5CRG7"/>
<evidence type="ECO:0000313" key="3">
    <source>
        <dbReference type="Proteomes" id="UP000327493"/>
    </source>
</evidence>
<proteinExistence type="predicted"/>
<keyword evidence="3" id="KW-1185">Reference proteome</keyword>